<keyword evidence="4 7" id="KW-0812">Transmembrane</keyword>
<evidence type="ECO:0000256" key="1">
    <source>
        <dbReference type="ARBA" id="ARBA00004533"/>
    </source>
</evidence>
<comment type="subcellular location">
    <subcellularLocation>
        <location evidence="1">Cell inner membrane</location>
    </subcellularLocation>
</comment>
<feature type="transmembrane region" description="Helical" evidence="7">
    <location>
        <begin position="21"/>
        <end position="42"/>
    </location>
</feature>
<evidence type="ECO:0000256" key="6">
    <source>
        <dbReference type="ARBA" id="ARBA00023136"/>
    </source>
</evidence>
<reference evidence="9 10" key="1">
    <citation type="journal article" date="2016" name="BMC Genomics">
        <title>Combined genomic and structural analyses of a cultured magnetotactic bacterium reveals its niche adaptation to a dynamic environment.</title>
        <authorList>
            <person name="Araujo A.C."/>
            <person name="Morillo V."/>
            <person name="Cypriano J."/>
            <person name="Teixeira L.C."/>
            <person name="Leao P."/>
            <person name="Lyra S."/>
            <person name="Almeida L.G."/>
            <person name="Bazylinski D.A."/>
            <person name="Vasconcellos A.T."/>
            <person name="Abreu F."/>
            <person name="Lins U."/>
        </authorList>
    </citation>
    <scope>NUCLEOTIDE SEQUENCE [LARGE SCALE GENOMIC DNA]</scope>
    <source>
        <strain evidence="9 10">IT-1</strain>
    </source>
</reference>
<keyword evidence="6 7" id="KW-0472">Membrane</keyword>
<dbReference type="STRING" id="1434232.MAIT1_01716"/>
<evidence type="ECO:0000256" key="5">
    <source>
        <dbReference type="ARBA" id="ARBA00022989"/>
    </source>
</evidence>
<keyword evidence="2" id="KW-1003">Cell membrane</keyword>
<evidence type="ECO:0000256" key="7">
    <source>
        <dbReference type="SAM" id="Phobius"/>
    </source>
</evidence>
<evidence type="ECO:0000313" key="10">
    <source>
        <dbReference type="Proteomes" id="UP000194003"/>
    </source>
</evidence>
<organism evidence="9 10">
    <name type="scientific">Magnetofaba australis IT-1</name>
    <dbReference type="NCBI Taxonomy" id="1434232"/>
    <lineage>
        <taxon>Bacteria</taxon>
        <taxon>Pseudomonadati</taxon>
        <taxon>Pseudomonadota</taxon>
        <taxon>Magnetococcia</taxon>
        <taxon>Magnetococcales</taxon>
        <taxon>Magnetococcaceae</taxon>
        <taxon>Magnetofaba</taxon>
    </lineage>
</organism>
<keyword evidence="3" id="KW-0997">Cell inner membrane</keyword>
<dbReference type="GO" id="GO:0005886">
    <property type="term" value="C:plasma membrane"/>
    <property type="evidence" value="ECO:0007669"/>
    <property type="project" value="UniProtKB-SubCell"/>
</dbReference>
<evidence type="ECO:0000259" key="8">
    <source>
        <dbReference type="Pfam" id="PF02470"/>
    </source>
</evidence>
<dbReference type="Pfam" id="PF02470">
    <property type="entry name" value="MlaD"/>
    <property type="match status" value="3"/>
</dbReference>
<gene>
    <name evidence="9" type="ORF">MAIT1_01716</name>
</gene>
<dbReference type="AlphaFoldDB" id="A0A1Y2K263"/>
<evidence type="ECO:0000256" key="3">
    <source>
        <dbReference type="ARBA" id="ARBA00022519"/>
    </source>
</evidence>
<evidence type="ECO:0000313" key="9">
    <source>
        <dbReference type="EMBL" id="OSM01696.1"/>
    </source>
</evidence>
<dbReference type="EMBL" id="LVJN01000020">
    <property type="protein sequence ID" value="OSM01696.1"/>
    <property type="molecule type" value="Genomic_DNA"/>
</dbReference>
<sequence length="557" mass="61084">MTEEQTPLAQAQTRKKRGLSLVWILPLTAALVVGWLALDAWLSRGPEILITFKNAQGLVAGKTPIKYKQVQMGVVEKVTLAEDLSQVTVTARMRKQVAGHLTSGARFWVVRPQLSIKEVSGLDTLVSGVYIAMAPGKGDLTRRFTAQEKAPAIAPDQPGRSFTLTTPDLGSLQVGSPVYYRGLDVGQVVDYQLNQQRTGVNVRIYVNAPHHYRVRKNSRFWNVSGINVSVGADGMRVNTQSLQSLLAGGVAFDAPETSLDDSAPAEAERVFRLYANRDQIEERAYDLKVHAVAYFDGSVRGLKVGAPVEFRGIRVGRVVDIRLDYDKESGRFHIPVLLEIEPERLADREHLPADRNLILKQMVAQGLRAQLISGNLLTGQLLVDLDMRPETAVRLSGLQSRYLEMPTLPSEFAEITESVRTLLNQFKQLPIAEIGQEALQTAKGVNKLVNDPNLQGIAKSLNDTLASWSAVAKAFEGKADPVSQEILAASKEVTGTLKQVTATLATVEDLVAPDSALQFQLVETLKQLSEAARAARSLATTLDRNPQSLLFGNQERR</sequence>
<feature type="domain" description="Mce/MlaD" evidence="8">
    <location>
        <begin position="290"/>
        <end position="387"/>
    </location>
</feature>
<protein>
    <submittedName>
        <fullName evidence="9">Putative paraquat-inducible protein B</fullName>
    </submittedName>
</protein>
<dbReference type="PANTHER" id="PTHR30462:SF0">
    <property type="entry name" value="INTERMEMBRANE TRANSPORT PROTEIN YEBT"/>
    <property type="match status" value="1"/>
</dbReference>
<proteinExistence type="predicted"/>
<dbReference type="InterPro" id="IPR003399">
    <property type="entry name" value="Mce/MlaD"/>
</dbReference>
<feature type="domain" description="Mce/MlaD" evidence="8">
    <location>
        <begin position="159"/>
        <end position="219"/>
    </location>
</feature>
<keyword evidence="5 7" id="KW-1133">Transmembrane helix</keyword>
<dbReference type="InterPro" id="IPR051800">
    <property type="entry name" value="PqiA-PqiB_transport"/>
</dbReference>
<accession>A0A1Y2K263</accession>
<dbReference type="Proteomes" id="UP000194003">
    <property type="component" value="Unassembled WGS sequence"/>
</dbReference>
<dbReference type="RefSeq" id="WP_158089506.1">
    <property type="nucleotide sequence ID" value="NZ_LVJN01000020.1"/>
</dbReference>
<keyword evidence="10" id="KW-1185">Reference proteome</keyword>
<dbReference type="OrthoDB" id="9806984at2"/>
<evidence type="ECO:0000256" key="2">
    <source>
        <dbReference type="ARBA" id="ARBA00022475"/>
    </source>
</evidence>
<evidence type="ECO:0000256" key="4">
    <source>
        <dbReference type="ARBA" id="ARBA00022692"/>
    </source>
</evidence>
<name>A0A1Y2K263_9PROT</name>
<dbReference type="PANTHER" id="PTHR30462">
    <property type="entry name" value="INTERMEMBRANE TRANSPORT PROTEIN PQIB-RELATED"/>
    <property type="match status" value="1"/>
</dbReference>
<comment type="caution">
    <text evidence="9">The sequence shown here is derived from an EMBL/GenBank/DDBJ whole genome shotgun (WGS) entry which is preliminary data.</text>
</comment>
<feature type="domain" description="Mce/MlaD" evidence="8">
    <location>
        <begin position="45"/>
        <end position="136"/>
    </location>
</feature>